<dbReference type="PROSITE" id="PS50977">
    <property type="entry name" value="HTH_TETR_2"/>
    <property type="match status" value="1"/>
</dbReference>
<dbReference type="Gene3D" id="1.10.357.10">
    <property type="entry name" value="Tetracycline Repressor, domain 2"/>
    <property type="match status" value="1"/>
</dbReference>
<dbReference type="PANTHER" id="PTHR30055">
    <property type="entry name" value="HTH-TYPE TRANSCRIPTIONAL REGULATOR RUTR"/>
    <property type="match status" value="1"/>
</dbReference>
<evidence type="ECO:0000256" key="1">
    <source>
        <dbReference type="ARBA" id="ARBA00023015"/>
    </source>
</evidence>
<evidence type="ECO:0000313" key="6">
    <source>
        <dbReference type="EMBL" id="GAA0919350.1"/>
    </source>
</evidence>
<comment type="caution">
    <text evidence="6">The sequence shown here is derived from an EMBL/GenBank/DDBJ whole genome shotgun (WGS) entry which is preliminary data.</text>
</comment>
<evidence type="ECO:0000313" key="7">
    <source>
        <dbReference type="Proteomes" id="UP001499967"/>
    </source>
</evidence>
<dbReference type="Proteomes" id="UP001499967">
    <property type="component" value="Unassembled WGS sequence"/>
</dbReference>
<dbReference type="InterPro" id="IPR036271">
    <property type="entry name" value="Tet_transcr_reg_TetR-rel_C_sf"/>
</dbReference>
<dbReference type="InterPro" id="IPR050109">
    <property type="entry name" value="HTH-type_TetR-like_transc_reg"/>
</dbReference>
<dbReference type="PANTHER" id="PTHR30055:SF234">
    <property type="entry name" value="HTH-TYPE TRANSCRIPTIONAL REGULATOR BETI"/>
    <property type="match status" value="1"/>
</dbReference>
<dbReference type="InterPro" id="IPR009057">
    <property type="entry name" value="Homeodomain-like_sf"/>
</dbReference>
<feature type="DNA-binding region" description="H-T-H motif" evidence="4">
    <location>
        <begin position="46"/>
        <end position="65"/>
    </location>
</feature>
<sequence length="219" mass="24333">MGESQEAGRPSAEQEILAGLPASPRVRRLLQDLESMMMRDGFARLSLDDVAKRLRCSKTTLYRLAGSRDELFALVIELWLARSRDRGWVQYDAATDWPGRLTGFLSAGWWGSRGVSAAFMRDLVAFPVGYDALLRHQDRRQADLEEILRAGVAEGAFQDVHPKLAAALLLSTWRHIVDPNFLASVGITLDEAFIETQRIFTGGLLSADSRRGDAGRQST</sequence>
<reference evidence="7" key="1">
    <citation type="journal article" date="2019" name="Int. J. Syst. Evol. Microbiol.">
        <title>The Global Catalogue of Microorganisms (GCM) 10K type strain sequencing project: providing services to taxonomists for standard genome sequencing and annotation.</title>
        <authorList>
            <consortium name="The Broad Institute Genomics Platform"/>
            <consortium name="The Broad Institute Genome Sequencing Center for Infectious Disease"/>
            <person name="Wu L."/>
            <person name="Ma J."/>
        </authorList>
    </citation>
    <scope>NUCLEOTIDE SEQUENCE [LARGE SCALE GENOMIC DNA]</scope>
    <source>
        <strain evidence="7">JCM 11117</strain>
    </source>
</reference>
<keyword evidence="3" id="KW-0804">Transcription</keyword>
<name>A0ABP3ZDK4_9PSEU</name>
<feature type="domain" description="HTH tetR-type" evidence="5">
    <location>
        <begin position="23"/>
        <end position="83"/>
    </location>
</feature>
<dbReference type="Pfam" id="PF00440">
    <property type="entry name" value="TetR_N"/>
    <property type="match status" value="1"/>
</dbReference>
<gene>
    <name evidence="6" type="ORF">GCM10009559_01390</name>
</gene>
<keyword evidence="1" id="KW-0805">Transcription regulation</keyword>
<protein>
    <submittedName>
        <fullName evidence="6">TetR/AcrR family transcriptional regulator</fullName>
    </submittedName>
</protein>
<keyword evidence="2 4" id="KW-0238">DNA-binding</keyword>
<evidence type="ECO:0000259" key="5">
    <source>
        <dbReference type="PROSITE" id="PS50977"/>
    </source>
</evidence>
<dbReference type="EMBL" id="BAAAHP010000003">
    <property type="protein sequence ID" value="GAA0919350.1"/>
    <property type="molecule type" value="Genomic_DNA"/>
</dbReference>
<evidence type="ECO:0000256" key="3">
    <source>
        <dbReference type="ARBA" id="ARBA00023163"/>
    </source>
</evidence>
<dbReference type="SUPFAM" id="SSF48498">
    <property type="entry name" value="Tetracyclin repressor-like, C-terminal domain"/>
    <property type="match status" value="1"/>
</dbReference>
<dbReference type="InterPro" id="IPR001647">
    <property type="entry name" value="HTH_TetR"/>
</dbReference>
<evidence type="ECO:0000256" key="2">
    <source>
        <dbReference type="ARBA" id="ARBA00023125"/>
    </source>
</evidence>
<evidence type="ECO:0000256" key="4">
    <source>
        <dbReference type="PROSITE-ProRule" id="PRU00335"/>
    </source>
</evidence>
<proteinExistence type="predicted"/>
<keyword evidence="7" id="KW-1185">Reference proteome</keyword>
<dbReference type="Gene3D" id="1.10.10.60">
    <property type="entry name" value="Homeodomain-like"/>
    <property type="match status" value="1"/>
</dbReference>
<dbReference type="SUPFAM" id="SSF46689">
    <property type="entry name" value="Homeodomain-like"/>
    <property type="match status" value="1"/>
</dbReference>
<dbReference type="RefSeq" id="WP_343937675.1">
    <property type="nucleotide sequence ID" value="NZ_BAAAHP010000003.1"/>
</dbReference>
<accession>A0ABP3ZDK4</accession>
<organism evidence="6 7">
    <name type="scientific">Pseudonocardia zijingensis</name>
    <dbReference type="NCBI Taxonomy" id="153376"/>
    <lineage>
        <taxon>Bacteria</taxon>
        <taxon>Bacillati</taxon>
        <taxon>Actinomycetota</taxon>
        <taxon>Actinomycetes</taxon>
        <taxon>Pseudonocardiales</taxon>
        <taxon>Pseudonocardiaceae</taxon>
        <taxon>Pseudonocardia</taxon>
    </lineage>
</organism>